<protein>
    <recommendedName>
        <fullName evidence="5">Secreted protein</fullName>
    </recommendedName>
</protein>
<feature type="region of interest" description="Disordered" evidence="1">
    <location>
        <begin position="488"/>
        <end position="510"/>
    </location>
</feature>
<feature type="chain" id="PRO_5045690533" description="Secreted protein" evidence="2">
    <location>
        <begin position="37"/>
        <end position="933"/>
    </location>
</feature>
<feature type="region of interest" description="Disordered" evidence="1">
    <location>
        <begin position="138"/>
        <end position="170"/>
    </location>
</feature>
<dbReference type="Proteomes" id="UP001589750">
    <property type="component" value="Unassembled WGS sequence"/>
</dbReference>
<dbReference type="RefSeq" id="WP_140008230.1">
    <property type="nucleotide sequence ID" value="NZ_JBHMDG010000025.1"/>
</dbReference>
<feature type="compositionally biased region" description="Basic and acidic residues" evidence="1">
    <location>
        <begin position="433"/>
        <end position="444"/>
    </location>
</feature>
<sequence>MSPRLRLRLPVRFALLAALSALAVPAATGVAPGAQAATPAPSVARTPDPSTPDPSATDPDTTPTGWRVTDLGGGRYTVSWTSADPLPTTSDRPTIVGDGLELGPTTIGADRRTVESVVTATEAPDPAELDVLLSGDRLDERGTDRTDVGGGARRDAPPTTPLAAPDPGATGPYAVVTSDYALRSVRLPGMPRGIEMVGHVVEPAADAATGPRPLVLFLHGRHSVCYQPGHPGAYSETWPCAGAFREIPSHLGYDYIQRTLASQGFTTVSVRVNGINAQDYRLDDGGADARAAIVRRHLDHWTTIAAAHQVDLSRVVLVGHSRGGEGVDRASIQIPLDAPYRIVGQVLLAPTDFASHTAPYVPTVTVLPYCDGDVSDLQGQKFTDVGRDLAADDTSLKSSVLVMGANHNYFNTEWTPGSVAPSSDDWSGPSREACGRRDPGRLDGRHQRAVGRAYVAGAVRLFTGEDAYLPLVDGSRTSVPSAAGADVRTHALGGGRDTRRPGIDATPTPAAGGATNRLCVGQTSYDDARASACGRGLGEVVAPHWRAEWEGQPARKFLEMGWLRAGAVGGLRFTAPLDLSADRLELRTIVDPRRGPVDLRVRIADSTGATATLTPEGGSTTEPLLVGESVTKLWAQALLVDATDATGLDLTDVTSVELIAGNARGRIWLADVSAAPDALAAVPATRLPQIDLGELVIDEGNPGGTRFGAVSHRTARVPFTVSGTLTAPARFVLVSGGDEGDRADGSTAGRQTVDLAPGQTSGTIAIDYTADRLDDYDLQTDITAWPVHGLVTDDYLGMLRIDDDDPTPALRVSSPGRVREGSPIVFTVSTDRPVGYALSPFLQIVRSPGRPLRGTDVPRWFLASRGAAGDPRSPLYKLEVYGFAQIDPGERSARLVVPTVKDRVREGSETLSVVIWIDDKRVRRTVTVVDATS</sequence>
<dbReference type="Gene3D" id="3.40.50.1820">
    <property type="entry name" value="alpha/beta hydrolase"/>
    <property type="match status" value="1"/>
</dbReference>
<dbReference type="InterPro" id="IPR029058">
    <property type="entry name" value="AB_hydrolase_fold"/>
</dbReference>
<feature type="compositionally biased region" description="Low complexity" evidence="1">
    <location>
        <begin position="32"/>
        <end position="41"/>
    </location>
</feature>
<feature type="region of interest" description="Disordered" evidence="1">
    <location>
        <begin position="32"/>
        <end position="106"/>
    </location>
</feature>
<feature type="compositionally biased region" description="Low complexity" evidence="1">
    <location>
        <begin position="161"/>
        <end position="170"/>
    </location>
</feature>
<keyword evidence="2" id="KW-0732">Signal</keyword>
<organism evidence="3 4">
    <name type="scientific">Nocardioides plantarum</name>
    <dbReference type="NCBI Taxonomy" id="29299"/>
    <lineage>
        <taxon>Bacteria</taxon>
        <taxon>Bacillati</taxon>
        <taxon>Actinomycetota</taxon>
        <taxon>Actinomycetes</taxon>
        <taxon>Propionibacteriales</taxon>
        <taxon>Nocardioidaceae</taxon>
        <taxon>Nocardioides</taxon>
    </lineage>
</organism>
<feature type="region of interest" description="Disordered" evidence="1">
    <location>
        <begin position="418"/>
        <end position="444"/>
    </location>
</feature>
<evidence type="ECO:0000256" key="2">
    <source>
        <dbReference type="SAM" id="SignalP"/>
    </source>
</evidence>
<comment type="caution">
    <text evidence="3">The sequence shown here is derived from an EMBL/GenBank/DDBJ whole genome shotgun (WGS) entry which is preliminary data.</text>
</comment>
<keyword evidence="4" id="KW-1185">Reference proteome</keyword>
<evidence type="ECO:0008006" key="5">
    <source>
        <dbReference type="Google" id="ProtNLM"/>
    </source>
</evidence>
<feature type="compositionally biased region" description="Low complexity" evidence="1">
    <location>
        <begin position="53"/>
        <end position="64"/>
    </location>
</feature>
<evidence type="ECO:0000313" key="4">
    <source>
        <dbReference type="Proteomes" id="UP001589750"/>
    </source>
</evidence>
<name>A0ABV5KDI6_9ACTN</name>
<evidence type="ECO:0000313" key="3">
    <source>
        <dbReference type="EMBL" id="MFB9314770.1"/>
    </source>
</evidence>
<feature type="compositionally biased region" description="Polar residues" evidence="1">
    <location>
        <begin position="78"/>
        <end position="92"/>
    </location>
</feature>
<reference evidence="3 4" key="1">
    <citation type="submission" date="2024-09" db="EMBL/GenBank/DDBJ databases">
        <authorList>
            <person name="Sun Q."/>
            <person name="Mori K."/>
        </authorList>
    </citation>
    <scope>NUCLEOTIDE SEQUENCE [LARGE SCALE GENOMIC DNA]</scope>
    <source>
        <strain evidence="3 4">JCM 9626</strain>
    </source>
</reference>
<feature type="signal peptide" evidence="2">
    <location>
        <begin position="1"/>
        <end position="36"/>
    </location>
</feature>
<proteinExistence type="predicted"/>
<gene>
    <name evidence="3" type="ORF">ACFFRI_17060</name>
</gene>
<feature type="compositionally biased region" description="Basic and acidic residues" evidence="1">
    <location>
        <begin position="138"/>
        <end position="156"/>
    </location>
</feature>
<evidence type="ECO:0000256" key="1">
    <source>
        <dbReference type="SAM" id="MobiDB-lite"/>
    </source>
</evidence>
<dbReference type="EMBL" id="JBHMDG010000025">
    <property type="protein sequence ID" value="MFB9314770.1"/>
    <property type="molecule type" value="Genomic_DNA"/>
</dbReference>
<dbReference type="SUPFAM" id="SSF53474">
    <property type="entry name" value="alpha/beta-Hydrolases"/>
    <property type="match status" value="1"/>
</dbReference>
<accession>A0ABV5KDI6</accession>